<feature type="region of interest" description="Disordered" evidence="8">
    <location>
        <begin position="109"/>
        <end position="161"/>
    </location>
</feature>
<keyword evidence="6 7" id="KW-0539">Nucleus</keyword>
<protein>
    <recommendedName>
        <fullName evidence="9">Histone deacetylase interacting domain-containing protein</fullName>
    </recommendedName>
</protein>
<feature type="compositionally biased region" description="Polar residues" evidence="8">
    <location>
        <begin position="826"/>
        <end position="840"/>
    </location>
</feature>
<dbReference type="Pfam" id="PF08295">
    <property type="entry name" value="Sin3_corepress"/>
    <property type="match status" value="1"/>
</dbReference>
<dbReference type="Pfam" id="PF02671">
    <property type="entry name" value="PAH"/>
    <property type="match status" value="3"/>
</dbReference>
<evidence type="ECO:0000256" key="2">
    <source>
        <dbReference type="ARBA" id="ARBA00022491"/>
    </source>
</evidence>
<reference evidence="10 11" key="1">
    <citation type="journal article" date="2018" name="Mol. Biol. Evol.">
        <title>Broad Genomic Sampling Reveals a Smut Pathogenic Ancestry of the Fungal Clade Ustilaginomycotina.</title>
        <authorList>
            <person name="Kijpornyongpan T."/>
            <person name="Mondo S.J."/>
            <person name="Barry K."/>
            <person name="Sandor L."/>
            <person name="Lee J."/>
            <person name="Lipzen A."/>
            <person name="Pangilinan J."/>
            <person name="LaButti K."/>
            <person name="Hainaut M."/>
            <person name="Henrissat B."/>
            <person name="Grigoriev I.V."/>
            <person name="Spatafora J.W."/>
            <person name="Aime M.C."/>
        </authorList>
    </citation>
    <scope>NUCLEOTIDE SEQUENCE [LARGE SCALE GENOMIC DNA]</scope>
    <source>
        <strain evidence="10 11">MCA 3882</strain>
    </source>
</reference>
<dbReference type="OrthoDB" id="10265969at2759"/>
<dbReference type="FunFam" id="1.20.1160.11:FF:000001">
    <property type="entry name" value="Paired amphipathic helix protein Sin3"/>
    <property type="match status" value="1"/>
</dbReference>
<dbReference type="InterPro" id="IPR003822">
    <property type="entry name" value="PAH"/>
</dbReference>
<dbReference type="InterPro" id="IPR031693">
    <property type="entry name" value="Sin3_C"/>
</dbReference>
<feature type="region of interest" description="Disordered" evidence="8">
    <location>
        <begin position="1246"/>
        <end position="1284"/>
    </location>
</feature>
<dbReference type="PANTHER" id="PTHR12346:SF0">
    <property type="entry name" value="SIN3A, ISOFORM G"/>
    <property type="match status" value="1"/>
</dbReference>
<dbReference type="STRING" id="1280837.A0A316VFM1"/>
<dbReference type="InterPro" id="IPR039774">
    <property type="entry name" value="Sin3-like"/>
</dbReference>
<evidence type="ECO:0000256" key="7">
    <source>
        <dbReference type="PROSITE-ProRule" id="PRU00810"/>
    </source>
</evidence>
<feature type="domain" description="Histone deacetylase interacting" evidence="9">
    <location>
        <begin position="492"/>
        <end position="593"/>
    </location>
</feature>
<keyword evidence="2" id="KW-0678">Repressor</keyword>
<sequence>MATLNVKDALSYLDQVKVQFSEQPDVYNRFLDIMKDFKSQSIDTPGVIERVSTLFRGHPSLIQGFNTFLPPGYRIECSSDPSESNLITVTTPTGTTTQTPGGVGIAGAINRAGGPAARPRDPAEGHGHPHPPPVLPPGSLHHRPHSPGGAPTTPGAAAGAGVLSHSDANAMNDKRPPVEFNHAITYVNKIKQRFSNDPDTYKQFLEILQTYQREQRPIQDVYAQVTTLFENAKDLLDEFKQFLPDTSAGGQQSGGLFGLMGQMTSGMGAGNVGAPMPMHRMDPVHDKKPGMVGPGGQMVGGPTPSRKKRSANPAVADTGRPGQKPKKTKSGHHKDRSPMREMSPSFHGMAPPGALMHPYGPEGGMLPPEAMMQPGMMGPPGMPGMAPNMPPGQSALATVDEVAFFERVKKHIDDRPTYIEFLKLLNLFTQDIIDMRTLVDRAALFIGGQRDLFNTFKSLCGYEMGKNGWLDNEDPIIENVPAIQRERVDLSTCKIHGASYRKLPRAEIRVACSGRDPMCWEVLNDVWVSYPTLASEAEGFNPHKKNVYEDALYRSEEERHEYDYHIEANLRTIALLEPIAARISMMDHEERQAFRLKPGLGGQSKSIYQRVIKKIYGRDHGVEVINALHDNPCNAVPVVLARLKQKDEEWKRCQREWNKVWREVDARNYYKSLDHQGVNFKSSDKKAITSKAFVAEIESRRIQQIQRRLALDASLPRPKVDHQMTYQLDDLNVLVDVVKLSFSFLDRAAYNKADCDRIESFLRGFLPRLVGMDEKAFEEMINGDVVVDEDDEDDDSEIATDDESTDGQRRKGRHHNDLRRKVLKTQAESNKTGVEGSTETNADDVEMTDANGTTEPEAEGTSAAKATWASTDASQAFDSTTGQTNSVDNAARSARKGVNFFCSTPHYVFVRLLQLLYARLSKMKQLGVEMTQERNGHGQSADRSKGRANPIALELGLQDPSTGPAAIVGATAASTANGEQTVSGITLHPSRYYDTLLDLTEKFFDGELDSNTFEESVRYMYGIEGYIVFTIDKVVGALIKAAQVIMTDNKSQELQGILENDRGQDYKDHIARRMKAESIIGKDENLYRIEWLPNNATVAAPATATEEEEPSLDGTMLIQLLSRDDLTLDEEFESGTAQEKWLYYISSYTLWTPTEGLLQEAKGPFLDRSLKVRREIGDDQGTAYRTRNGLEIKVCISTYRLFFGQESEDYFARLLPKSTRDRQDRKMKALNHKRISKFNDWIESKHKDSSGTATEAEAKPEATATTAKAEEEAGEKPATVEAAQ</sequence>
<evidence type="ECO:0000256" key="3">
    <source>
        <dbReference type="ARBA" id="ARBA00022737"/>
    </source>
</evidence>
<dbReference type="SMART" id="SM00761">
    <property type="entry name" value="HDAC_interact"/>
    <property type="match status" value="1"/>
</dbReference>
<comment type="subcellular location">
    <subcellularLocation>
        <location evidence="1 7">Nucleus</location>
    </subcellularLocation>
</comment>
<dbReference type="SUPFAM" id="SSF47762">
    <property type="entry name" value="PAH2 domain"/>
    <property type="match status" value="3"/>
</dbReference>
<keyword evidence="3" id="KW-0677">Repeat</keyword>
<feature type="compositionally biased region" description="Basic residues" evidence="8">
    <location>
        <begin position="810"/>
        <end position="823"/>
    </location>
</feature>
<gene>
    <name evidence="10" type="ORF">FA14DRAFT_172878</name>
</gene>
<feature type="compositionally biased region" description="Low complexity" evidence="8">
    <location>
        <begin position="1251"/>
        <end position="1267"/>
    </location>
</feature>
<evidence type="ECO:0000256" key="8">
    <source>
        <dbReference type="SAM" id="MobiDB-lite"/>
    </source>
</evidence>
<evidence type="ECO:0000313" key="10">
    <source>
        <dbReference type="EMBL" id="PWN36330.1"/>
    </source>
</evidence>
<name>A0A316VFM1_9BASI</name>
<dbReference type="EMBL" id="KZ819603">
    <property type="protein sequence ID" value="PWN36330.1"/>
    <property type="molecule type" value="Genomic_DNA"/>
</dbReference>
<feature type="compositionally biased region" description="Basic and acidic residues" evidence="8">
    <location>
        <begin position="118"/>
        <end position="127"/>
    </location>
</feature>
<evidence type="ECO:0000313" key="11">
    <source>
        <dbReference type="Proteomes" id="UP000245771"/>
    </source>
</evidence>
<dbReference type="PROSITE" id="PS51477">
    <property type="entry name" value="PAH"/>
    <property type="match status" value="2"/>
</dbReference>
<evidence type="ECO:0000256" key="4">
    <source>
        <dbReference type="ARBA" id="ARBA00023015"/>
    </source>
</evidence>
<keyword evidence="11" id="KW-1185">Reference proteome</keyword>
<dbReference type="Gene3D" id="1.20.1160.11">
    <property type="entry name" value="Paired amphipathic helix"/>
    <property type="match status" value="3"/>
</dbReference>
<feature type="compositionally biased region" description="Basic residues" evidence="8">
    <location>
        <begin position="323"/>
        <end position="335"/>
    </location>
</feature>
<dbReference type="PANTHER" id="PTHR12346">
    <property type="entry name" value="SIN3B-RELATED"/>
    <property type="match status" value="1"/>
</dbReference>
<dbReference type="Proteomes" id="UP000245771">
    <property type="component" value="Unassembled WGS sequence"/>
</dbReference>
<dbReference type="InParanoid" id="A0A316VFM1"/>
<dbReference type="RefSeq" id="XP_025356632.1">
    <property type="nucleotide sequence ID" value="XM_025500440.1"/>
</dbReference>
<dbReference type="GeneID" id="37022221"/>
<organism evidence="10 11">
    <name type="scientific">Meira miltonrushii</name>
    <dbReference type="NCBI Taxonomy" id="1280837"/>
    <lineage>
        <taxon>Eukaryota</taxon>
        <taxon>Fungi</taxon>
        <taxon>Dikarya</taxon>
        <taxon>Basidiomycota</taxon>
        <taxon>Ustilaginomycotina</taxon>
        <taxon>Exobasidiomycetes</taxon>
        <taxon>Exobasidiales</taxon>
        <taxon>Brachybasidiaceae</taxon>
        <taxon>Meira</taxon>
    </lineage>
</organism>
<evidence type="ECO:0000256" key="1">
    <source>
        <dbReference type="ARBA" id="ARBA00004123"/>
    </source>
</evidence>
<evidence type="ECO:0000256" key="5">
    <source>
        <dbReference type="ARBA" id="ARBA00023163"/>
    </source>
</evidence>
<evidence type="ECO:0000259" key="9">
    <source>
        <dbReference type="SMART" id="SM00761"/>
    </source>
</evidence>
<dbReference type="GO" id="GO:0010628">
    <property type="term" value="P:positive regulation of gene expression"/>
    <property type="evidence" value="ECO:0007669"/>
    <property type="project" value="UniProtKB-ARBA"/>
</dbReference>
<keyword evidence="5" id="KW-0804">Transcription</keyword>
<feature type="compositionally biased region" description="Low complexity" evidence="8">
    <location>
        <begin position="147"/>
        <end position="161"/>
    </location>
</feature>
<keyword evidence="4" id="KW-0805">Transcription regulation</keyword>
<dbReference type="FunFam" id="1.20.1160.11:FF:000002">
    <property type="entry name" value="Paired amphipathic helix protein SIN3"/>
    <property type="match status" value="1"/>
</dbReference>
<dbReference type="FunCoup" id="A0A316VFM1">
    <property type="interactions" value="608"/>
</dbReference>
<dbReference type="InterPro" id="IPR013194">
    <property type="entry name" value="HDAC_interact_dom"/>
</dbReference>
<dbReference type="GO" id="GO:0003714">
    <property type="term" value="F:transcription corepressor activity"/>
    <property type="evidence" value="ECO:0007669"/>
    <property type="project" value="InterPro"/>
</dbReference>
<dbReference type="FunFam" id="1.20.1160.11:FF:000003">
    <property type="entry name" value="Paired amphipathic helix SIN3-like protein"/>
    <property type="match status" value="1"/>
</dbReference>
<feature type="region of interest" description="Disordered" evidence="8">
    <location>
        <begin position="783"/>
        <end position="869"/>
    </location>
</feature>
<proteinExistence type="predicted"/>
<accession>A0A316VFM1</accession>
<dbReference type="Pfam" id="PF16879">
    <property type="entry name" value="Sin3a_C"/>
    <property type="match status" value="1"/>
</dbReference>
<feature type="region of interest" description="Disordered" evidence="8">
    <location>
        <begin position="286"/>
        <end position="353"/>
    </location>
</feature>
<dbReference type="GO" id="GO:0033698">
    <property type="term" value="C:Rpd3L complex"/>
    <property type="evidence" value="ECO:0007669"/>
    <property type="project" value="UniProtKB-ARBA"/>
</dbReference>
<feature type="compositionally biased region" description="Acidic residues" evidence="8">
    <location>
        <begin position="786"/>
        <end position="805"/>
    </location>
</feature>
<dbReference type="GO" id="GO:0000122">
    <property type="term" value="P:negative regulation of transcription by RNA polymerase II"/>
    <property type="evidence" value="ECO:0007669"/>
    <property type="project" value="TreeGrafter"/>
</dbReference>
<evidence type="ECO:0000256" key="6">
    <source>
        <dbReference type="ARBA" id="ARBA00023242"/>
    </source>
</evidence>
<dbReference type="InterPro" id="IPR036600">
    <property type="entry name" value="PAH_sf"/>
</dbReference>